<sequence length="174" mass="19444">MEQLQLPVESRLFEQDEKGLAEMIELLGIDDDFSGKSKMQRTIVSKMVGDEKEARTCLEQLLAFVTGIVPPLVEVEQTPVASGVKTEKQSSDGVGKEEREARAKNATTDGGQQFLLEIRQIKSEINDLKDHVNRRGSQAENSNWRGPSYMGRACGYQPNRTSSQNCKQAEGKRR</sequence>
<feature type="region of interest" description="Disordered" evidence="1">
    <location>
        <begin position="79"/>
        <end position="109"/>
    </location>
</feature>
<dbReference type="Proteomes" id="UP001159427">
    <property type="component" value="Unassembled WGS sequence"/>
</dbReference>
<evidence type="ECO:0000313" key="2">
    <source>
        <dbReference type="EMBL" id="CAH3018397.1"/>
    </source>
</evidence>
<evidence type="ECO:0000256" key="1">
    <source>
        <dbReference type="SAM" id="MobiDB-lite"/>
    </source>
</evidence>
<feature type="compositionally biased region" description="Polar residues" evidence="1">
    <location>
        <begin position="158"/>
        <end position="167"/>
    </location>
</feature>
<protein>
    <submittedName>
        <fullName evidence="2">Uncharacterized protein</fullName>
    </submittedName>
</protein>
<evidence type="ECO:0000313" key="3">
    <source>
        <dbReference type="Proteomes" id="UP001159427"/>
    </source>
</evidence>
<gene>
    <name evidence="2" type="ORF">PEVE_00042969</name>
</gene>
<comment type="caution">
    <text evidence="2">The sequence shown here is derived from an EMBL/GenBank/DDBJ whole genome shotgun (WGS) entry which is preliminary data.</text>
</comment>
<feature type="compositionally biased region" description="Polar residues" evidence="1">
    <location>
        <begin position="135"/>
        <end position="145"/>
    </location>
</feature>
<organism evidence="2 3">
    <name type="scientific">Porites evermanni</name>
    <dbReference type="NCBI Taxonomy" id="104178"/>
    <lineage>
        <taxon>Eukaryota</taxon>
        <taxon>Metazoa</taxon>
        <taxon>Cnidaria</taxon>
        <taxon>Anthozoa</taxon>
        <taxon>Hexacorallia</taxon>
        <taxon>Scleractinia</taxon>
        <taxon>Fungiina</taxon>
        <taxon>Poritidae</taxon>
        <taxon>Porites</taxon>
    </lineage>
</organism>
<dbReference type="EMBL" id="CALNXI010000086">
    <property type="protein sequence ID" value="CAH3018397.1"/>
    <property type="molecule type" value="Genomic_DNA"/>
</dbReference>
<keyword evidence="3" id="KW-1185">Reference proteome</keyword>
<feature type="region of interest" description="Disordered" evidence="1">
    <location>
        <begin position="129"/>
        <end position="174"/>
    </location>
</feature>
<feature type="compositionally biased region" description="Basic and acidic residues" evidence="1">
    <location>
        <begin position="85"/>
        <end position="103"/>
    </location>
</feature>
<accession>A0ABN8LPP3</accession>
<reference evidence="2 3" key="1">
    <citation type="submission" date="2022-05" db="EMBL/GenBank/DDBJ databases">
        <authorList>
            <consortium name="Genoscope - CEA"/>
            <person name="William W."/>
        </authorList>
    </citation>
    <scope>NUCLEOTIDE SEQUENCE [LARGE SCALE GENOMIC DNA]</scope>
</reference>
<proteinExistence type="predicted"/>
<name>A0ABN8LPP3_9CNID</name>